<organism evidence="1 2">
    <name type="scientific">Candidatus Thiomargarita nelsonii</name>
    <dbReference type="NCBI Taxonomy" id="1003181"/>
    <lineage>
        <taxon>Bacteria</taxon>
        <taxon>Pseudomonadati</taxon>
        <taxon>Pseudomonadota</taxon>
        <taxon>Gammaproteobacteria</taxon>
        <taxon>Thiotrichales</taxon>
        <taxon>Thiotrichaceae</taxon>
        <taxon>Thiomargarita</taxon>
    </lineage>
</organism>
<sequence length="69" mass="7913">MAFEKKSFNNIYENMVAETRSRIPQLTDFEEGSVIRSLYETFAYELALLYEQMDLVYQAGFIDTATGAA</sequence>
<evidence type="ECO:0000313" key="1">
    <source>
        <dbReference type="EMBL" id="OAD22263.1"/>
    </source>
</evidence>
<dbReference type="AlphaFoldDB" id="A0A176S2I8"/>
<proteinExistence type="predicted"/>
<gene>
    <name evidence="1" type="ORF">THIOM_001942</name>
</gene>
<protein>
    <submittedName>
        <fullName evidence="1">Uncharacterized protein</fullName>
    </submittedName>
</protein>
<evidence type="ECO:0000313" key="2">
    <source>
        <dbReference type="Proteomes" id="UP000076962"/>
    </source>
</evidence>
<name>A0A176S2I8_9GAMM</name>
<dbReference type="Proteomes" id="UP000076962">
    <property type="component" value="Unassembled WGS sequence"/>
</dbReference>
<dbReference type="EMBL" id="LUTY01001066">
    <property type="protein sequence ID" value="OAD22263.1"/>
    <property type="molecule type" value="Genomic_DNA"/>
</dbReference>
<comment type="caution">
    <text evidence="1">The sequence shown here is derived from an EMBL/GenBank/DDBJ whole genome shotgun (WGS) entry which is preliminary data.</text>
</comment>
<reference evidence="1 2" key="1">
    <citation type="submission" date="2016-05" db="EMBL/GenBank/DDBJ databases">
        <title>Single-cell genome of chain-forming Candidatus Thiomargarita nelsonii and comparison to other large sulfur-oxidizing bacteria.</title>
        <authorList>
            <person name="Winkel M."/>
            <person name="Salman V."/>
            <person name="Woyke T."/>
            <person name="Schulz-Vogt H."/>
            <person name="Richter M."/>
            <person name="Flood B."/>
            <person name="Bailey J."/>
            <person name="Amann R."/>
            <person name="Mussmann M."/>
        </authorList>
    </citation>
    <scope>NUCLEOTIDE SEQUENCE [LARGE SCALE GENOMIC DNA]</scope>
    <source>
        <strain evidence="1 2">THI036</strain>
    </source>
</reference>
<feature type="non-terminal residue" evidence="1">
    <location>
        <position position="69"/>
    </location>
</feature>
<keyword evidence="2" id="KW-1185">Reference proteome</keyword>
<accession>A0A176S2I8</accession>